<dbReference type="Pfam" id="PF08402">
    <property type="entry name" value="TOBE_2"/>
    <property type="match status" value="1"/>
</dbReference>
<keyword evidence="1" id="KW-0813">Transport</keyword>
<evidence type="ECO:0000256" key="2">
    <source>
        <dbReference type="ARBA" id="ARBA00022741"/>
    </source>
</evidence>
<evidence type="ECO:0000313" key="5">
    <source>
        <dbReference type="EMBL" id="MAH63432.1"/>
    </source>
</evidence>
<organism evidence="5 6">
    <name type="scientific">SAR324 cluster bacterium</name>
    <dbReference type="NCBI Taxonomy" id="2024889"/>
    <lineage>
        <taxon>Bacteria</taxon>
        <taxon>Deltaproteobacteria</taxon>
        <taxon>SAR324 cluster</taxon>
    </lineage>
</organism>
<accession>A0A2D6YJX5</accession>
<dbReference type="InterPro" id="IPR017871">
    <property type="entry name" value="ABC_transporter-like_CS"/>
</dbReference>
<dbReference type="SUPFAM" id="SSF50331">
    <property type="entry name" value="MOP-like"/>
    <property type="match status" value="1"/>
</dbReference>
<comment type="caution">
    <text evidence="5">The sequence shown here is derived from an EMBL/GenBank/DDBJ whole genome shotgun (WGS) entry which is preliminary data.</text>
</comment>
<evidence type="ECO:0000259" key="4">
    <source>
        <dbReference type="PROSITE" id="PS50893"/>
    </source>
</evidence>
<dbReference type="InterPro" id="IPR013611">
    <property type="entry name" value="Transp-assoc_OB_typ2"/>
</dbReference>
<evidence type="ECO:0000256" key="1">
    <source>
        <dbReference type="ARBA" id="ARBA00022448"/>
    </source>
</evidence>
<protein>
    <submittedName>
        <fullName evidence="5">ABC transporter ATP-binding protein</fullName>
    </submittedName>
</protein>
<dbReference type="CDD" id="cd03301">
    <property type="entry name" value="ABC_MalK_N"/>
    <property type="match status" value="1"/>
</dbReference>
<reference evidence="6" key="1">
    <citation type="submission" date="2017-09" db="EMBL/GenBank/DDBJ databases">
        <title>The Reconstruction of 2,631 Draft Metagenome-Assembled Genomes from the Global Oceans.</title>
        <authorList>
            <person name="Tully B.J."/>
            <person name="Graham E.D."/>
            <person name="Heidelberg J.F."/>
        </authorList>
    </citation>
    <scope>NUCLEOTIDE SEQUENCE [LARGE SCALE GENOMIC DNA]</scope>
</reference>
<dbReference type="FunFam" id="3.40.50.300:FF:000042">
    <property type="entry name" value="Maltose/maltodextrin ABC transporter, ATP-binding protein"/>
    <property type="match status" value="1"/>
</dbReference>
<dbReference type="GO" id="GO:1990060">
    <property type="term" value="C:maltose transport complex"/>
    <property type="evidence" value="ECO:0007669"/>
    <property type="project" value="TreeGrafter"/>
</dbReference>
<dbReference type="Gene3D" id="2.40.50.140">
    <property type="entry name" value="Nucleic acid-binding proteins"/>
    <property type="match status" value="1"/>
</dbReference>
<dbReference type="EMBL" id="NZEX01000092">
    <property type="protein sequence ID" value="MAH63432.1"/>
    <property type="molecule type" value="Genomic_DNA"/>
</dbReference>
<dbReference type="Proteomes" id="UP000226525">
    <property type="component" value="Unassembled WGS sequence"/>
</dbReference>
<dbReference type="GO" id="GO:0005524">
    <property type="term" value="F:ATP binding"/>
    <property type="evidence" value="ECO:0007669"/>
    <property type="project" value="UniProtKB-KW"/>
</dbReference>
<name>A0A2D6YJX5_9DELT</name>
<dbReference type="Gene3D" id="3.40.50.300">
    <property type="entry name" value="P-loop containing nucleotide triphosphate hydrolases"/>
    <property type="match status" value="1"/>
</dbReference>
<feature type="domain" description="ABC transporter" evidence="4">
    <location>
        <begin position="4"/>
        <end position="234"/>
    </location>
</feature>
<dbReference type="InterPro" id="IPR012340">
    <property type="entry name" value="NA-bd_OB-fold"/>
</dbReference>
<dbReference type="Gene3D" id="2.40.50.100">
    <property type="match status" value="1"/>
</dbReference>
<dbReference type="InterPro" id="IPR003593">
    <property type="entry name" value="AAA+_ATPase"/>
</dbReference>
<gene>
    <name evidence="5" type="ORF">CMN54_08320</name>
</gene>
<dbReference type="PANTHER" id="PTHR43875:SF3">
    <property type="entry name" value="MALTOSE_MALTODEXTRIN IMPORT ATP-BINDING PROTEIN MALK"/>
    <property type="match status" value="1"/>
</dbReference>
<dbReference type="InterPro" id="IPR015855">
    <property type="entry name" value="ABC_transpr_MalK-like"/>
</dbReference>
<dbReference type="SUPFAM" id="SSF52540">
    <property type="entry name" value="P-loop containing nucleoside triphosphate hydrolases"/>
    <property type="match status" value="1"/>
</dbReference>
<sequence>MAGIILRSVHKSFGEVEVIRGVDLEIEDREFVVFVGPSGCGKSTMLRLIGGLEEATDGQILIGNKDVTGLPPAERSLSMVFQSYALYPHKTVRDNMGFPLKMAGEPKEQVAAAVQEAANVLQLGSLLDRLPKELSGGQRQRVAIGRSIVRAPLAFLFDEPLSNLDAALRVQMRVEIARLHRSLRSTMIYVTHDQVEAMTLAHRIVVFSEGQIEQIGPPLELYENPANLFVATFIGSPMMNILSGRGFGRERFRLEDGSELKTHRTLTGKVEAAVKVGIRPEHIELDEEGPVCGKVAVVERLGADSFLHVDLEAGTTVLVRQAGNSNLEEETNVRMRFLPEHLHIFNAKGKALTLNT</sequence>
<dbReference type="GO" id="GO:0015423">
    <property type="term" value="F:ABC-type maltose transporter activity"/>
    <property type="evidence" value="ECO:0007669"/>
    <property type="project" value="TreeGrafter"/>
</dbReference>
<dbReference type="PROSITE" id="PS00211">
    <property type="entry name" value="ABC_TRANSPORTER_1"/>
    <property type="match status" value="1"/>
</dbReference>
<dbReference type="InterPro" id="IPR008995">
    <property type="entry name" value="Mo/tungstate-bd_C_term_dom"/>
</dbReference>
<dbReference type="InterPro" id="IPR027417">
    <property type="entry name" value="P-loop_NTPase"/>
</dbReference>
<dbReference type="InterPro" id="IPR047641">
    <property type="entry name" value="ABC_transpr_MalK/UgpC-like"/>
</dbReference>
<dbReference type="GO" id="GO:0055052">
    <property type="term" value="C:ATP-binding cassette (ABC) transporter complex, substrate-binding subunit-containing"/>
    <property type="evidence" value="ECO:0007669"/>
    <property type="project" value="TreeGrafter"/>
</dbReference>
<dbReference type="PROSITE" id="PS50893">
    <property type="entry name" value="ABC_TRANSPORTER_2"/>
    <property type="match status" value="1"/>
</dbReference>
<evidence type="ECO:0000256" key="3">
    <source>
        <dbReference type="ARBA" id="ARBA00022840"/>
    </source>
</evidence>
<proteinExistence type="predicted"/>
<evidence type="ECO:0000313" key="6">
    <source>
        <dbReference type="Proteomes" id="UP000226525"/>
    </source>
</evidence>
<keyword evidence="2" id="KW-0547">Nucleotide-binding</keyword>
<dbReference type="AlphaFoldDB" id="A0A2D6YJX5"/>
<dbReference type="Pfam" id="PF00005">
    <property type="entry name" value="ABC_tran"/>
    <property type="match status" value="1"/>
</dbReference>
<dbReference type="GO" id="GO:0016887">
    <property type="term" value="F:ATP hydrolysis activity"/>
    <property type="evidence" value="ECO:0007669"/>
    <property type="project" value="InterPro"/>
</dbReference>
<keyword evidence="3 5" id="KW-0067">ATP-binding</keyword>
<dbReference type="InterPro" id="IPR003439">
    <property type="entry name" value="ABC_transporter-like_ATP-bd"/>
</dbReference>
<dbReference type="SMART" id="SM00382">
    <property type="entry name" value="AAA"/>
    <property type="match status" value="1"/>
</dbReference>
<dbReference type="PANTHER" id="PTHR43875">
    <property type="entry name" value="MALTODEXTRIN IMPORT ATP-BINDING PROTEIN MSMX"/>
    <property type="match status" value="1"/>
</dbReference>
<dbReference type="NCBIfam" id="NF008653">
    <property type="entry name" value="PRK11650.1"/>
    <property type="match status" value="1"/>
</dbReference>